<dbReference type="InParanoid" id="B7QN30"/>
<dbReference type="PaxDb" id="6945-B7QN30"/>
<reference evidence="1 3" key="1">
    <citation type="submission" date="2008-03" db="EMBL/GenBank/DDBJ databases">
        <title>Annotation of Ixodes scapularis.</title>
        <authorList>
            <consortium name="Ixodes scapularis Genome Project Consortium"/>
            <person name="Caler E."/>
            <person name="Hannick L.I."/>
            <person name="Bidwell S."/>
            <person name="Joardar V."/>
            <person name="Thiagarajan M."/>
            <person name="Amedeo P."/>
            <person name="Galinsky K.J."/>
            <person name="Schobel S."/>
            <person name="Inman J."/>
            <person name="Hostetler J."/>
            <person name="Miller J."/>
            <person name="Hammond M."/>
            <person name="Megy K."/>
            <person name="Lawson D."/>
            <person name="Kodira C."/>
            <person name="Sutton G."/>
            <person name="Meyer J."/>
            <person name="Hill C.A."/>
            <person name="Birren B."/>
            <person name="Nene V."/>
            <person name="Collins F."/>
            <person name="Alarcon-Chaidez F."/>
            <person name="Wikel S."/>
            <person name="Strausberg R."/>
        </authorList>
    </citation>
    <scope>NUCLEOTIDE SEQUENCE [LARGE SCALE GENOMIC DNA]</scope>
    <source>
        <strain evidence="3">Wikel</strain>
        <strain evidence="1">Wikel colony</strain>
    </source>
</reference>
<dbReference type="EMBL" id="DS975658">
    <property type="protein sequence ID" value="EEC20252.1"/>
    <property type="molecule type" value="Genomic_DNA"/>
</dbReference>
<dbReference type="HOGENOM" id="CLU_2500441_0_0_1"/>
<evidence type="ECO:0000313" key="3">
    <source>
        <dbReference type="Proteomes" id="UP000001555"/>
    </source>
</evidence>
<proteinExistence type="predicted"/>
<dbReference type="VEuPathDB" id="VectorBase:ISCW015488"/>
<organism>
    <name type="scientific">Ixodes scapularis</name>
    <name type="common">Black-legged tick</name>
    <name type="synonym">Deer tick</name>
    <dbReference type="NCBI Taxonomy" id="6945"/>
    <lineage>
        <taxon>Eukaryota</taxon>
        <taxon>Metazoa</taxon>
        <taxon>Ecdysozoa</taxon>
        <taxon>Arthropoda</taxon>
        <taxon>Chelicerata</taxon>
        <taxon>Arachnida</taxon>
        <taxon>Acari</taxon>
        <taxon>Parasitiformes</taxon>
        <taxon>Ixodida</taxon>
        <taxon>Ixodoidea</taxon>
        <taxon>Ixodidae</taxon>
        <taxon>Ixodinae</taxon>
        <taxon>Ixodes</taxon>
    </lineage>
</organism>
<keyword evidence="3" id="KW-1185">Reference proteome</keyword>
<dbReference type="Proteomes" id="UP000001555">
    <property type="component" value="Unassembled WGS sequence"/>
</dbReference>
<reference evidence="2" key="2">
    <citation type="submission" date="2020-05" db="UniProtKB">
        <authorList>
            <consortium name="EnsemblMetazoa"/>
        </authorList>
    </citation>
    <scope>IDENTIFICATION</scope>
    <source>
        <strain evidence="2">wikel</strain>
    </source>
</reference>
<dbReference type="AlphaFoldDB" id="B7QN30"/>
<evidence type="ECO:0000313" key="2">
    <source>
        <dbReference type="EnsemblMetazoa" id="ISCW015488-PA"/>
    </source>
</evidence>
<protein>
    <submittedName>
        <fullName evidence="1 2">Uncharacterized protein</fullName>
    </submittedName>
</protein>
<evidence type="ECO:0000313" key="1">
    <source>
        <dbReference type="EMBL" id="EEC20252.1"/>
    </source>
</evidence>
<dbReference type="VEuPathDB" id="VectorBase:ISCI015488"/>
<gene>
    <name evidence="1" type="ORF">IscW_ISCW015488</name>
</gene>
<sequence length="86" mass="9405">MGVRKSENQALWKILRNSSTLIGKSGYRMAWVTMPPLMITSSAMRMKLAKSRITCGRADKARGEGAGAIVTVFPAAECVRTMSLTR</sequence>
<dbReference type="EMBL" id="ABJB010176701">
    <property type="status" value="NOT_ANNOTATED_CDS"/>
    <property type="molecule type" value="Genomic_DNA"/>
</dbReference>
<name>B7QN30_IXOSC</name>
<accession>B7QN30</accession>
<dbReference type="EnsemblMetazoa" id="ISCW015488-RA">
    <property type="protein sequence ID" value="ISCW015488-PA"/>
    <property type="gene ID" value="ISCW015488"/>
</dbReference>